<dbReference type="Proteomes" id="UP001518140">
    <property type="component" value="Unassembled WGS sequence"/>
</dbReference>
<name>A0ABX0DZF9_9ACTN</name>
<evidence type="ECO:0000313" key="1">
    <source>
        <dbReference type="EMBL" id="NGO46304.1"/>
    </source>
</evidence>
<dbReference type="RefSeq" id="WP_165342846.1">
    <property type="nucleotide sequence ID" value="NZ_JAAKZX010000123.1"/>
</dbReference>
<evidence type="ECO:0000313" key="2">
    <source>
        <dbReference type="Proteomes" id="UP001518140"/>
    </source>
</evidence>
<keyword evidence="2" id="KW-1185">Reference proteome</keyword>
<organism evidence="1 2">
    <name type="scientific">Streptomyces ureilyticus</name>
    <dbReference type="NCBI Taxonomy" id="1775131"/>
    <lineage>
        <taxon>Bacteria</taxon>
        <taxon>Bacillati</taxon>
        <taxon>Actinomycetota</taxon>
        <taxon>Actinomycetes</taxon>
        <taxon>Kitasatosporales</taxon>
        <taxon>Streptomycetaceae</taxon>
        <taxon>Streptomyces</taxon>
    </lineage>
</organism>
<comment type="caution">
    <text evidence="1">The sequence shown here is derived from an EMBL/GenBank/DDBJ whole genome shotgun (WGS) entry which is preliminary data.</text>
</comment>
<accession>A0ABX0DZF9</accession>
<proteinExistence type="predicted"/>
<sequence>MRSYRVLLDTLGLVDQVRAERTGLVGFRRGGEQQLLEAGAGRGGHRFPQGAVRL</sequence>
<dbReference type="EMBL" id="JAAKZX010000123">
    <property type="protein sequence ID" value="NGO46304.1"/>
    <property type="molecule type" value="Genomic_DNA"/>
</dbReference>
<gene>
    <name evidence="1" type="ORF">G6048_30585</name>
</gene>
<protein>
    <submittedName>
        <fullName evidence="1">Uncharacterized protein</fullName>
    </submittedName>
</protein>
<reference evidence="1 2" key="1">
    <citation type="submission" date="2020-02" db="EMBL/GenBank/DDBJ databases">
        <title>Whole-genome analyses of novel actinobacteria.</title>
        <authorList>
            <person name="Sahin N."/>
            <person name="Tokatli A."/>
        </authorList>
    </citation>
    <scope>NUCLEOTIDE SEQUENCE [LARGE SCALE GENOMIC DNA]</scope>
    <source>
        <strain evidence="1 2">YC419</strain>
    </source>
</reference>